<evidence type="ECO:0000256" key="5">
    <source>
        <dbReference type="ARBA" id="ARBA00022997"/>
    </source>
</evidence>
<keyword evidence="7" id="KW-0961">Cell wall biogenesis/degradation</keyword>
<evidence type="ECO:0000256" key="3">
    <source>
        <dbReference type="ARBA" id="ARBA00022801"/>
    </source>
</evidence>
<dbReference type="InterPro" id="IPR001466">
    <property type="entry name" value="Beta-lactam-related"/>
</dbReference>
<dbReference type="GO" id="GO:0008237">
    <property type="term" value="F:metallopeptidase activity"/>
    <property type="evidence" value="ECO:0007669"/>
    <property type="project" value="UniProtKB-KW"/>
</dbReference>
<dbReference type="Pfam" id="PF00144">
    <property type="entry name" value="Beta-lactamase"/>
    <property type="match status" value="1"/>
</dbReference>
<dbReference type="Gene3D" id="3.30.1380.10">
    <property type="match status" value="1"/>
</dbReference>
<evidence type="ECO:0000256" key="7">
    <source>
        <dbReference type="ARBA" id="ARBA00023316"/>
    </source>
</evidence>
<dbReference type="GO" id="GO:0046872">
    <property type="term" value="F:metal ion binding"/>
    <property type="evidence" value="ECO:0007669"/>
    <property type="project" value="UniProtKB-KW"/>
</dbReference>
<feature type="domain" description="Beta-lactamase-related" evidence="8">
    <location>
        <begin position="25"/>
        <end position="387"/>
    </location>
</feature>
<evidence type="ECO:0000313" key="9">
    <source>
        <dbReference type="EMBL" id="KAK5584628.1"/>
    </source>
</evidence>
<reference evidence="9 10" key="1">
    <citation type="submission" date="2023-11" db="EMBL/GenBank/DDBJ databases">
        <title>Dfirmibasis_genome.</title>
        <authorList>
            <person name="Edelbroek B."/>
            <person name="Kjellin J."/>
            <person name="Jerlstrom-Hultqvist J."/>
            <person name="Soderbom F."/>
        </authorList>
    </citation>
    <scope>NUCLEOTIDE SEQUENCE [LARGE SCALE GENOMIC DNA]</scope>
    <source>
        <strain evidence="9 10">TNS-C-14</strain>
    </source>
</reference>
<dbReference type="PANTHER" id="PTHR22935">
    <property type="entry name" value="PENICILLIN-BINDING PROTEIN"/>
    <property type="match status" value="1"/>
</dbReference>
<keyword evidence="5" id="KW-0224">Dipeptidase</keyword>
<dbReference type="CDD" id="cd14840">
    <property type="entry name" value="D-Ala-D-Ala_dipeptidase_Aad"/>
    <property type="match status" value="1"/>
</dbReference>
<dbReference type="SUPFAM" id="SSF56601">
    <property type="entry name" value="beta-lactamase/transpeptidase-like"/>
    <property type="match status" value="1"/>
</dbReference>
<dbReference type="InterPro" id="IPR009045">
    <property type="entry name" value="Zn_M74/Hedgehog-like"/>
</dbReference>
<protein>
    <recommendedName>
        <fullName evidence="8">Beta-lactamase-related domain-containing protein</fullName>
    </recommendedName>
</protein>
<organism evidence="9 10">
    <name type="scientific">Dictyostelium firmibasis</name>
    <dbReference type="NCBI Taxonomy" id="79012"/>
    <lineage>
        <taxon>Eukaryota</taxon>
        <taxon>Amoebozoa</taxon>
        <taxon>Evosea</taxon>
        <taxon>Eumycetozoa</taxon>
        <taxon>Dictyostelia</taxon>
        <taxon>Dictyosteliales</taxon>
        <taxon>Dictyosteliaceae</taxon>
        <taxon>Dictyostelium</taxon>
    </lineage>
</organism>
<keyword evidence="4" id="KW-0862">Zinc</keyword>
<proteinExistence type="inferred from homology"/>
<dbReference type="GO" id="GO:0071555">
    <property type="term" value="P:cell wall organization"/>
    <property type="evidence" value="ECO:0007669"/>
    <property type="project" value="UniProtKB-KW"/>
</dbReference>
<dbReference type="AlphaFoldDB" id="A0AAN7UMC6"/>
<dbReference type="SUPFAM" id="SSF55166">
    <property type="entry name" value="Hedgehog/DD-peptidase"/>
    <property type="match status" value="1"/>
</dbReference>
<dbReference type="Pfam" id="PF01427">
    <property type="entry name" value="Peptidase_M15"/>
    <property type="match status" value="1"/>
</dbReference>
<dbReference type="Proteomes" id="UP001344447">
    <property type="component" value="Unassembled WGS sequence"/>
</dbReference>
<comment type="caution">
    <text evidence="9">The sequence shown here is derived from an EMBL/GenBank/DDBJ whole genome shotgun (WGS) entry which is preliminary data.</text>
</comment>
<keyword evidence="6" id="KW-0482">Metalloprotease</keyword>
<keyword evidence="1" id="KW-0645">Protease</keyword>
<evidence type="ECO:0000256" key="1">
    <source>
        <dbReference type="ARBA" id="ARBA00022670"/>
    </source>
</evidence>
<keyword evidence="10" id="KW-1185">Reference proteome</keyword>
<evidence type="ECO:0000259" key="8">
    <source>
        <dbReference type="Pfam" id="PF00144"/>
    </source>
</evidence>
<evidence type="ECO:0000256" key="4">
    <source>
        <dbReference type="ARBA" id="ARBA00022833"/>
    </source>
</evidence>
<name>A0AAN7UMC6_9MYCE</name>
<dbReference type="GO" id="GO:0016805">
    <property type="term" value="F:dipeptidase activity"/>
    <property type="evidence" value="ECO:0007669"/>
    <property type="project" value="UniProtKB-KW"/>
</dbReference>
<keyword evidence="2" id="KW-0479">Metal-binding</keyword>
<gene>
    <name evidence="9" type="ORF">RB653_006243</name>
</gene>
<dbReference type="Gene3D" id="3.40.710.10">
    <property type="entry name" value="DD-peptidase/beta-lactamase superfamily"/>
    <property type="match status" value="1"/>
</dbReference>
<dbReference type="GO" id="GO:0006508">
    <property type="term" value="P:proteolysis"/>
    <property type="evidence" value="ECO:0007669"/>
    <property type="project" value="UniProtKB-KW"/>
</dbReference>
<accession>A0AAN7UMC6</accession>
<dbReference type="PANTHER" id="PTHR22935:SF98">
    <property type="entry name" value="BETA-LACTAMASE FAMILY PROTEIN"/>
    <property type="match status" value="1"/>
</dbReference>
<dbReference type="InterPro" id="IPR051478">
    <property type="entry name" value="Beta-lactamase-like_AB/R"/>
</dbReference>
<evidence type="ECO:0000313" key="10">
    <source>
        <dbReference type="Proteomes" id="UP001344447"/>
    </source>
</evidence>
<keyword evidence="3" id="KW-0378">Hydrolase</keyword>
<dbReference type="EMBL" id="JAVFKY010000001">
    <property type="protein sequence ID" value="KAK5584628.1"/>
    <property type="molecule type" value="Genomic_DNA"/>
</dbReference>
<evidence type="ECO:0000256" key="2">
    <source>
        <dbReference type="ARBA" id="ARBA00022723"/>
    </source>
</evidence>
<dbReference type="InterPro" id="IPR012338">
    <property type="entry name" value="Beta-lactam/transpept-like"/>
</dbReference>
<dbReference type="InterPro" id="IPR000755">
    <property type="entry name" value="A_A_dipeptidase"/>
</dbReference>
<dbReference type="HAMAP" id="MF_01924">
    <property type="entry name" value="A_A_dipeptidase"/>
    <property type="match status" value="1"/>
</dbReference>
<evidence type="ECO:0000256" key="6">
    <source>
        <dbReference type="ARBA" id="ARBA00023049"/>
    </source>
</evidence>
<sequence>MTEILSKEIIKDINEFIEFQIKDKSIPCISVSVIARDDSSKKKECHSLLKKIYHHQDTKSPIPTFDKTLFRVASVSKLFTYVAILQLVDRGLLSLEDPVTKYIPDFHPKNPQSFTYSSEKEFEPDLYRKISVFNLIRHSSGLIREPIEGNYFNEIQSDLVTLVKSMNESSLVSEPWTEHKYSNAAVAVAGYIVEVVSGESFADFIEKNIFIPLGMLNSTFKNEYAYTEVKDENQLRTATGHMWRYWDENTKDLSVYKEAPLTYFGMFPAACLATTVDDISKFLQFFLQDGKPLLKYETFVQFLTQQPLKSPIKPENIEKLEFPYVYDEKAVAKTPTSIGTSSYGLGVDISNFFGYQVARHGGAVNGFATDFRVLPELGLGIFVCSTLDVCNAVSIQISEYISCQLAANFVKETHSIVKLNNSSLATTMESIENRKSFLNSTLLATEIPDSLYDHISGYWYLPREGGEEEVFNDNDYVQILKSYNGTVYSKDVVLSKLALLPIDKKTGIQSIITADRMSCNQVMINIPKGFNFNNSTKNEFANKESTLILKETYIRDSEEANHSLIYCKYKPLPLKSEITIQPPLTEEFKDLVGFYMARDHMAMIFEENGHLNFNIEWLFNYKMKFLSAVQKGDVSIVYFLLSPTAMYNNEIIEFHMEKGVPLFLSLSGIKFKFQSMSTSGKQQPGVYTKDVCSKALDQSFTIPFPFEDENARINHNLVDLATISPTLKFDIKYATTDNFTGIQLYKQAKAFLNKDAAKCLLSAHNWLVENWNVGIIIFDSYRPWNITWTMAESVIPEFRGVYVATPKKGSIHNRGGALDISLYDLSNGKVIEMVGDFDELSIRSHRSYFGGTELQRWYRKLLTIALMNNNFKPYEQEWWHFDIIVDKPLPVLNVQFNEIN</sequence>